<dbReference type="InterPro" id="IPR036504">
    <property type="entry name" value="CGI121/TPRKB_sf"/>
</dbReference>
<sequence>METLCLPATFPGPYRCIHIAQFENVKNGEALREALISASKTPEHSEARQKMDYAFLDARCLVSKHQIHTACVEAIVASLRINARDGGVMGLKTPSIHSEILWTLNPNNNIADALRRFGVSGATKTLLLVHVCASAPEGKELQTIVRAMEALVDGDLRTQGISLALDPHSASTLLPPPEPNWKEIKMMYKLQDSPAHS</sequence>
<dbReference type="SUPFAM" id="SSF143870">
    <property type="entry name" value="PF0523-like"/>
    <property type="match status" value="1"/>
</dbReference>
<evidence type="ECO:0000256" key="7">
    <source>
        <dbReference type="ARBA" id="ARBA00025043"/>
    </source>
</evidence>
<evidence type="ECO:0000256" key="1">
    <source>
        <dbReference type="ARBA" id="ARBA00004123"/>
    </source>
</evidence>
<keyword evidence="5" id="KW-0819">tRNA processing</keyword>
<dbReference type="InterPro" id="IPR013926">
    <property type="entry name" value="CGI121/TPRKB"/>
</dbReference>
<protein>
    <recommendedName>
        <fullName evidence="4">EKC/KEOPS complex subunit CGI121</fullName>
    </recommendedName>
    <alternativeName>
        <fullName evidence="3">EKC/KEOPS complex subunit cgi121</fullName>
    </alternativeName>
</protein>
<name>A0A2N1JHD2_9BASI</name>
<comment type="function">
    <text evidence="7">Component of the EKC/KEOPS complex that is required for the formation of a threonylcarbamoyl group on adenosine at position 37 (t(6)A37) in tRNAs that read codons beginning with adenine. The complex is probably involved in the transfer of the threonylcarbamoyl moiety of threonylcarbamoyl-AMP (TC-AMP) to the N6 group of A37. CGI121 acts as an allosteric effector that regulates the t(6)A activity of the complex. The EKC/KEOPS complex also promotes both telomere uncapping and telomere elongation. The complex is required for efficient recruitment of transcriptional coactivators. CGI121 is not required for tRNA modification.</text>
</comment>
<evidence type="ECO:0000256" key="3">
    <source>
        <dbReference type="ARBA" id="ARBA00015316"/>
    </source>
</evidence>
<reference evidence="9 10" key="1">
    <citation type="submission" date="2017-10" db="EMBL/GenBank/DDBJ databases">
        <title>A novel species of cold-tolerant Malassezia isolated from bats.</title>
        <authorList>
            <person name="Lorch J.M."/>
            <person name="Palmer J.M."/>
            <person name="Vanderwolf K.J."/>
            <person name="Schmidt K.Z."/>
            <person name="Verant M.L."/>
            <person name="Weller T.J."/>
            <person name="Blehert D.S."/>
        </authorList>
    </citation>
    <scope>NUCLEOTIDE SEQUENCE [LARGE SCALE GENOMIC DNA]</scope>
    <source>
        <strain evidence="9 10">NWHC:44797-103</strain>
    </source>
</reference>
<dbReference type="Proteomes" id="UP000232875">
    <property type="component" value="Unassembled WGS sequence"/>
</dbReference>
<evidence type="ECO:0000256" key="6">
    <source>
        <dbReference type="ARBA" id="ARBA00023242"/>
    </source>
</evidence>
<dbReference type="GO" id="GO:0000408">
    <property type="term" value="C:EKC/KEOPS complex"/>
    <property type="evidence" value="ECO:0007669"/>
    <property type="project" value="TreeGrafter"/>
</dbReference>
<comment type="subcellular location">
    <subcellularLocation>
        <location evidence="1">Nucleus</location>
    </subcellularLocation>
</comment>
<accession>A0A2N1JHD2</accession>
<dbReference type="OrthoDB" id="329139at2759"/>
<dbReference type="STRING" id="2020962.A0A2N1JHD2"/>
<dbReference type="Pfam" id="PF08617">
    <property type="entry name" value="CGI-121"/>
    <property type="match status" value="1"/>
</dbReference>
<proteinExistence type="inferred from homology"/>
<dbReference type="EMBL" id="KZ454987">
    <property type="protein sequence ID" value="PKI85952.1"/>
    <property type="molecule type" value="Genomic_DNA"/>
</dbReference>
<keyword evidence="10" id="KW-1185">Reference proteome</keyword>
<gene>
    <name evidence="9" type="primary">CGI121</name>
    <name evidence="9" type="ORF">MVES_000400</name>
</gene>
<evidence type="ECO:0000313" key="10">
    <source>
        <dbReference type="Proteomes" id="UP000232875"/>
    </source>
</evidence>
<dbReference type="GO" id="GO:0005829">
    <property type="term" value="C:cytosol"/>
    <property type="evidence" value="ECO:0007669"/>
    <property type="project" value="TreeGrafter"/>
</dbReference>
<dbReference type="GO" id="GO:0005634">
    <property type="term" value="C:nucleus"/>
    <property type="evidence" value="ECO:0007669"/>
    <property type="project" value="UniProtKB-SubCell"/>
</dbReference>
<dbReference type="GO" id="GO:0002949">
    <property type="term" value="P:tRNA threonylcarbamoyladenosine modification"/>
    <property type="evidence" value="ECO:0007669"/>
    <property type="project" value="TreeGrafter"/>
</dbReference>
<evidence type="ECO:0000256" key="5">
    <source>
        <dbReference type="ARBA" id="ARBA00022694"/>
    </source>
</evidence>
<evidence type="ECO:0000256" key="4">
    <source>
        <dbReference type="ARBA" id="ARBA00016009"/>
    </source>
</evidence>
<comment type="similarity">
    <text evidence="2 8">Belongs to the CGI121/TPRKB family.</text>
</comment>
<dbReference type="PANTHER" id="PTHR15840:SF10">
    <property type="entry name" value="EKC_KEOPS COMPLEX SUBUNIT TPRKB"/>
    <property type="match status" value="1"/>
</dbReference>
<organism evidence="9 10">
    <name type="scientific">Malassezia vespertilionis</name>
    <dbReference type="NCBI Taxonomy" id="2020962"/>
    <lineage>
        <taxon>Eukaryota</taxon>
        <taxon>Fungi</taxon>
        <taxon>Dikarya</taxon>
        <taxon>Basidiomycota</taxon>
        <taxon>Ustilaginomycotina</taxon>
        <taxon>Malasseziomycetes</taxon>
        <taxon>Malasseziales</taxon>
        <taxon>Malasseziaceae</taxon>
        <taxon>Malassezia</taxon>
    </lineage>
</organism>
<dbReference type="PANTHER" id="PTHR15840">
    <property type="entry name" value="CGI-121 FAMILY MEMBER"/>
    <property type="match status" value="1"/>
</dbReference>
<evidence type="ECO:0000313" key="9">
    <source>
        <dbReference type="EMBL" id="PKI85952.1"/>
    </source>
</evidence>
<evidence type="ECO:0000256" key="2">
    <source>
        <dbReference type="ARBA" id="ARBA00005546"/>
    </source>
</evidence>
<dbReference type="Gene3D" id="3.30.2380.10">
    <property type="entry name" value="CGI121/TPRKB"/>
    <property type="match status" value="1"/>
</dbReference>
<evidence type="ECO:0000256" key="8">
    <source>
        <dbReference type="RuleBase" id="RU004398"/>
    </source>
</evidence>
<keyword evidence="6 8" id="KW-0539">Nucleus</keyword>
<dbReference type="AlphaFoldDB" id="A0A2N1JHD2"/>